<keyword evidence="3" id="KW-1185">Reference proteome</keyword>
<feature type="chain" id="PRO_5002744901" evidence="1">
    <location>
        <begin position="25"/>
        <end position="100"/>
    </location>
</feature>
<proteinExistence type="predicted"/>
<dbReference type="RefSeq" id="XP_001746011.1">
    <property type="nucleotide sequence ID" value="XM_001745959.1"/>
</dbReference>
<evidence type="ECO:0000313" key="2">
    <source>
        <dbReference type="EMBL" id="EDQ89435.1"/>
    </source>
</evidence>
<gene>
    <name evidence="2" type="ORF">MONBRDRAFT_8374</name>
</gene>
<dbReference type="Proteomes" id="UP000001357">
    <property type="component" value="Unassembled WGS sequence"/>
</dbReference>
<sequence>MTKTAMSFFDGLLLLFCKIARKKTCPEVEWWKQEVMLKIAGRDNNADLVFGVKMGTVLQKNLDHLEIVVPAGHEQWSVAELRFTAISCDYSTVLVRALLL</sequence>
<keyword evidence="1" id="KW-0732">Signal</keyword>
<feature type="signal peptide" evidence="1">
    <location>
        <begin position="1"/>
        <end position="24"/>
    </location>
</feature>
<reference evidence="2 3" key="1">
    <citation type="journal article" date="2008" name="Nature">
        <title>The genome of the choanoflagellate Monosiga brevicollis and the origin of metazoans.</title>
        <authorList>
            <consortium name="JGI Sequencing"/>
            <person name="King N."/>
            <person name="Westbrook M.J."/>
            <person name="Young S.L."/>
            <person name="Kuo A."/>
            <person name="Abedin M."/>
            <person name="Chapman J."/>
            <person name="Fairclough S."/>
            <person name="Hellsten U."/>
            <person name="Isogai Y."/>
            <person name="Letunic I."/>
            <person name="Marr M."/>
            <person name="Pincus D."/>
            <person name="Putnam N."/>
            <person name="Rokas A."/>
            <person name="Wright K.J."/>
            <person name="Zuzow R."/>
            <person name="Dirks W."/>
            <person name="Good M."/>
            <person name="Goodstein D."/>
            <person name="Lemons D."/>
            <person name="Li W."/>
            <person name="Lyons J.B."/>
            <person name="Morris A."/>
            <person name="Nichols S."/>
            <person name="Richter D.J."/>
            <person name="Salamov A."/>
            <person name="Bork P."/>
            <person name="Lim W.A."/>
            <person name="Manning G."/>
            <person name="Miller W.T."/>
            <person name="McGinnis W."/>
            <person name="Shapiro H."/>
            <person name="Tjian R."/>
            <person name="Grigoriev I.V."/>
            <person name="Rokhsar D."/>
        </authorList>
    </citation>
    <scope>NUCLEOTIDE SEQUENCE [LARGE SCALE GENOMIC DNA]</scope>
    <source>
        <strain evidence="3">MX1 / ATCC 50154</strain>
    </source>
</reference>
<dbReference type="KEGG" id="mbr:MONBRDRAFT_8374"/>
<protein>
    <submittedName>
        <fullName evidence="2">Uncharacterized protein</fullName>
    </submittedName>
</protein>
<name>A9UZW2_MONBE</name>
<evidence type="ECO:0000256" key="1">
    <source>
        <dbReference type="SAM" id="SignalP"/>
    </source>
</evidence>
<dbReference type="GeneID" id="5891036"/>
<organism evidence="2 3">
    <name type="scientific">Monosiga brevicollis</name>
    <name type="common">Choanoflagellate</name>
    <dbReference type="NCBI Taxonomy" id="81824"/>
    <lineage>
        <taxon>Eukaryota</taxon>
        <taxon>Choanoflagellata</taxon>
        <taxon>Craspedida</taxon>
        <taxon>Salpingoecidae</taxon>
        <taxon>Monosiga</taxon>
    </lineage>
</organism>
<dbReference type="AlphaFoldDB" id="A9UZW2"/>
<dbReference type="EMBL" id="CH991551">
    <property type="protein sequence ID" value="EDQ89435.1"/>
    <property type="molecule type" value="Genomic_DNA"/>
</dbReference>
<evidence type="ECO:0000313" key="3">
    <source>
        <dbReference type="Proteomes" id="UP000001357"/>
    </source>
</evidence>
<accession>A9UZW2</accession>
<dbReference type="InParanoid" id="A9UZW2"/>